<sequence length="71" mass="7482">MAQRLLADPPKLPAVQRTMDPVTGRVTANGGQLLASLAEIYDVAGAIRSQLVSLIAEVKLRDQGAASNPKK</sequence>
<protein>
    <submittedName>
        <fullName evidence="1">Uncharacterized protein</fullName>
    </submittedName>
</protein>
<dbReference type="EMBL" id="RWJF01000001">
    <property type="protein sequence ID" value="RST30175.1"/>
    <property type="molecule type" value="Genomic_DNA"/>
</dbReference>
<evidence type="ECO:0000313" key="1">
    <source>
        <dbReference type="EMBL" id="RST30175.1"/>
    </source>
</evidence>
<comment type="caution">
    <text evidence="1">The sequence shown here is derived from an EMBL/GenBank/DDBJ whole genome shotgun (WGS) entry which is preliminary data.</text>
</comment>
<proteinExistence type="predicted"/>
<gene>
    <name evidence="1" type="ORF">HMF7854_04530</name>
</gene>
<dbReference type="AlphaFoldDB" id="A0A429V8B5"/>
<name>A0A429V8B5_9SPHN</name>
<evidence type="ECO:0000313" key="2">
    <source>
        <dbReference type="Proteomes" id="UP000274661"/>
    </source>
</evidence>
<organism evidence="1 2">
    <name type="scientific">Sphingomonas ginkgonis</name>
    <dbReference type="NCBI Taxonomy" id="2315330"/>
    <lineage>
        <taxon>Bacteria</taxon>
        <taxon>Pseudomonadati</taxon>
        <taxon>Pseudomonadota</taxon>
        <taxon>Alphaproteobacteria</taxon>
        <taxon>Sphingomonadales</taxon>
        <taxon>Sphingomonadaceae</taxon>
        <taxon>Sphingomonas</taxon>
    </lineage>
</organism>
<keyword evidence="2" id="KW-1185">Reference proteome</keyword>
<reference evidence="1 2" key="1">
    <citation type="submission" date="2018-12" db="EMBL/GenBank/DDBJ databases">
        <title>Sphingomonas sp. HMF7854 Genome sequencing and assembly.</title>
        <authorList>
            <person name="Cha I."/>
            <person name="Kang H."/>
            <person name="Kim H."/>
            <person name="Kang J."/>
            <person name="Joh K."/>
        </authorList>
    </citation>
    <scope>NUCLEOTIDE SEQUENCE [LARGE SCALE GENOMIC DNA]</scope>
    <source>
        <strain evidence="1 2">HMF7854</strain>
    </source>
</reference>
<dbReference type="Proteomes" id="UP000274661">
    <property type="component" value="Unassembled WGS sequence"/>
</dbReference>
<accession>A0A429V8B5</accession>